<feature type="compositionally biased region" description="Low complexity" evidence="4">
    <location>
        <begin position="765"/>
        <end position="775"/>
    </location>
</feature>
<gene>
    <name evidence="6" type="ORF">PoB_004278100</name>
</gene>
<evidence type="ECO:0000256" key="1">
    <source>
        <dbReference type="ARBA" id="ARBA00009191"/>
    </source>
</evidence>
<evidence type="ECO:0000256" key="3">
    <source>
        <dbReference type="ARBA" id="ARBA00023180"/>
    </source>
</evidence>
<proteinExistence type="inferred from homology"/>
<feature type="compositionally biased region" description="Low complexity" evidence="4">
    <location>
        <begin position="1263"/>
        <end position="1291"/>
    </location>
</feature>
<accession>A0AAV4BBQ6</accession>
<keyword evidence="7" id="KW-1185">Reference proteome</keyword>
<dbReference type="Gene3D" id="2.120.10.30">
    <property type="entry name" value="TolB, C-terminal domain"/>
    <property type="match status" value="1"/>
</dbReference>
<feature type="region of interest" description="Disordered" evidence="4">
    <location>
        <begin position="353"/>
        <end position="451"/>
    </location>
</feature>
<evidence type="ECO:0000256" key="2">
    <source>
        <dbReference type="ARBA" id="ARBA00022553"/>
    </source>
</evidence>
<dbReference type="InterPro" id="IPR018119">
    <property type="entry name" value="Strictosidine_synth_cons-reg"/>
</dbReference>
<feature type="compositionally biased region" description="Polar residues" evidence="4">
    <location>
        <begin position="393"/>
        <end position="420"/>
    </location>
</feature>
<name>A0AAV4BBQ6_9GAST</name>
<feature type="compositionally biased region" description="Polar residues" evidence="4">
    <location>
        <begin position="1292"/>
        <end position="1334"/>
    </location>
</feature>
<dbReference type="Proteomes" id="UP000735302">
    <property type="component" value="Unassembled WGS sequence"/>
</dbReference>
<reference evidence="6 7" key="1">
    <citation type="journal article" date="2021" name="Elife">
        <title>Chloroplast acquisition without the gene transfer in kleptoplastic sea slugs, Plakobranchus ocellatus.</title>
        <authorList>
            <person name="Maeda T."/>
            <person name="Takahashi S."/>
            <person name="Yoshida T."/>
            <person name="Shimamura S."/>
            <person name="Takaki Y."/>
            <person name="Nagai Y."/>
            <person name="Toyoda A."/>
            <person name="Suzuki Y."/>
            <person name="Arimoto A."/>
            <person name="Ishii H."/>
            <person name="Satoh N."/>
            <person name="Nishiyama T."/>
            <person name="Hasebe M."/>
            <person name="Maruyama T."/>
            <person name="Minagawa J."/>
            <person name="Obokata J."/>
            <person name="Shigenobu S."/>
        </authorList>
    </citation>
    <scope>NUCLEOTIDE SEQUENCE [LARGE SCALE GENOMIC DNA]</scope>
</reference>
<feature type="region of interest" description="Disordered" evidence="4">
    <location>
        <begin position="1157"/>
        <end position="1182"/>
    </location>
</feature>
<keyword evidence="2" id="KW-0597">Phosphoprotein</keyword>
<dbReference type="SUPFAM" id="SSF63829">
    <property type="entry name" value="Calcium-dependent phosphotriesterase"/>
    <property type="match status" value="1"/>
</dbReference>
<keyword evidence="3" id="KW-0325">Glycoprotein</keyword>
<evidence type="ECO:0000313" key="6">
    <source>
        <dbReference type="EMBL" id="GFO16276.1"/>
    </source>
</evidence>
<feature type="region of interest" description="Disordered" evidence="4">
    <location>
        <begin position="877"/>
        <end position="944"/>
    </location>
</feature>
<evidence type="ECO:0000256" key="4">
    <source>
        <dbReference type="SAM" id="MobiDB-lite"/>
    </source>
</evidence>
<dbReference type="PANTHER" id="PTHR10426:SF88">
    <property type="entry name" value="ADIPOCYTE PLASMA MEMBRANE-ASSOCIATED PROTEIN HEMOMUCIN-RELATED"/>
    <property type="match status" value="1"/>
</dbReference>
<comment type="similarity">
    <text evidence="1">Belongs to the strictosidine synthase family.</text>
</comment>
<evidence type="ECO:0000259" key="5">
    <source>
        <dbReference type="Pfam" id="PF03088"/>
    </source>
</evidence>
<feature type="region of interest" description="Disordered" evidence="4">
    <location>
        <begin position="758"/>
        <end position="786"/>
    </location>
</feature>
<protein>
    <submittedName>
        <fullName evidence="6">Adipocyte plasma membrane-associated protein</fullName>
    </submittedName>
</protein>
<feature type="compositionally biased region" description="Polar residues" evidence="4">
    <location>
        <begin position="877"/>
        <end position="887"/>
    </location>
</feature>
<feature type="region of interest" description="Disordered" evidence="4">
    <location>
        <begin position="1263"/>
        <end position="1334"/>
    </location>
</feature>
<dbReference type="Pfam" id="PF03088">
    <property type="entry name" value="Str_synth"/>
    <property type="match status" value="1"/>
</dbReference>
<dbReference type="InterPro" id="IPR011042">
    <property type="entry name" value="6-blade_b-propeller_TolB-like"/>
</dbReference>
<feature type="compositionally biased region" description="Polar residues" evidence="4">
    <location>
        <begin position="915"/>
        <end position="944"/>
    </location>
</feature>
<dbReference type="PANTHER" id="PTHR10426">
    <property type="entry name" value="STRICTOSIDINE SYNTHASE-RELATED"/>
    <property type="match status" value="1"/>
</dbReference>
<sequence>MLLVLDAYRGVFEVHPVTGVTRHLYNSLTVVNGRPSYYLSDLMEMPDGTIVISDASATFDYANRFWIRFEARADGRLLGFNPVNGQVEEIMAGLAYPSGLELTTDKQAFLLAEASRSRIYRVELSKARFFQKSYFHENLPGMPEHIRQAGNDSYWVALTFPRYHGDVSVQDQYSSRPAARNFLAQRRSEEQLKMMYNKRGLAVQLSAEGQVIRSMHDPTSSKVTEVTEVNEDEGLAYVGTRRQNAVIRVMTSAKRLTLDSMIQVMRSRCKVTEDKILEAKEALRRQILQRKSASNDIQSSSPMEINQSHQENNLKNNEPLTQTYPQNTASAIQTKPRAPKSIRQGLSRIQKLLSRGTTQNTRSNFRSASGFQQTNPPQPPKQGYASQAVVAGQESSWASKQSQPPPQNRQFSPTSFQDQNIPHLPQPPQQISFSQPNKDLFSKPSPVTQQKYKGLTLPGLNRDFIQSPSVAGAPSNRALPATSDKIYRDRTRQPYLQNVPMPPYVPMAPGQYGSSMSGAGQVYAPNGNVPRPFSATGYQNNFAPVNPPQTNRGVSNPRQPSSSYQNNNFGPKPNYRIPSNNSPTDPNSPFLPHGLVPTGHHTGDPSARQETGNDPQIVHKVVNGQLITQIIVPDNVVIKSENTQYTTTISPFAFDFMENPIPYKKEIVKPVAPPQDDKQKKTALGGFLGIAEKSRTEPIKPPVFDLGPDMANTLPEYGQIPASALDAAPMAIYGLDISTRSPTKAESNAATALSMFTGVSDSRNPTDQQQQTPQDVLKSLTSQDHQQQQLVTPTQFTGQILNTAVTLDLPPQTQGVGDQIHPKKETLNIQTMEMFHPGEHRTHSNSATNAESKNAHEDRKESILKRGLQQLNQLFRTENPSTSQPVAPTSPVVMKQPHHSIAESSNTLGGEHGPTHQSSVPPQQLQATNGQDRGSLSTHSKTVQSSGVDFLSGIVGTQASPQITVSSSHDEMSPVTTFVGSPTVGTHVQHDIPGVPTNNVGHTTSNALQNMASFGTSTADTSTSSTRQDLPTASTLDSNVIASYSGAATIHQNQHKVENSLKNEAVREPSLFSSLTETSSPSHSKLAANIQLQLTRPQSISQTREQEQLVPQNEQQIRSIPQAEHLNRQPIQQSNPQQTQSYPQPQTTFQTIAQAAPRAQQTYPSLHSGTGGSQATRPRGSHGFIQIYKGPGEYVIIPLSESMLQKLSGVQFGNAQAAFDTNQQSLGPTLPQSSSAAFTDQNLLQENNTPTQRLPLNQWIPQSEQTQDVTQQQTSPTSQSLSSSASVHRSTQQQNEQNIPQSSWHSHVVSNSPSGSGGQLTSSSNNGPAPESTNQHLAIETSSRLESNSMLHVLTGQNIQNQP</sequence>
<feature type="domain" description="Strictosidine synthase conserved region" evidence="5">
    <location>
        <begin position="47"/>
        <end position="121"/>
    </location>
</feature>
<feature type="region of interest" description="Disordered" evidence="4">
    <location>
        <begin position="530"/>
        <end position="613"/>
    </location>
</feature>
<feature type="region of interest" description="Disordered" evidence="4">
    <location>
        <begin position="839"/>
        <end position="861"/>
    </location>
</feature>
<feature type="compositionally biased region" description="Low complexity" evidence="4">
    <location>
        <begin position="578"/>
        <end position="588"/>
    </location>
</feature>
<comment type="caution">
    <text evidence="6">The sequence shown here is derived from an EMBL/GenBank/DDBJ whole genome shotgun (WGS) entry which is preliminary data.</text>
</comment>
<dbReference type="GO" id="GO:0012505">
    <property type="term" value="C:endomembrane system"/>
    <property type="evidence" value="ECO:0007669"/>
    <property type="project" value="TreeGrafter"/>
</dbReference>
<feature type="compositionally biased region" description="Polar residues" evidence="4">
    <location>
        <begin position="1159"/>
        <end position="1176"/>
    </location>
</feature>
<dbReference type="EMBL" id="BLXT01004656">
    <property type="protein sequence ID" value="GFO16276.1"/>
    <property type="molecule type" value="Genomic_DNA"/>
</dbReference>
<evidence type="ECO:0000313" key="7">
    <source>
        <dbReference type="Proteomes" id="UP000735302"/>
    </source>
</evidence>
<organism evidence="6 7">
    <name type="scientific">Plakobranchus ocellatus</name>
    <dbReference type="NCBI Taxonomy" id="259542"/>
    <lineage>
        <taxon>Eukaryota</taxon>
        <taxon>Metazoa</taxon>
        <taxon>Spiralia</taxon>
        <taxon>Lophotrochozoa</taxon>
        <taxon>Mollusca</taxon>
        <taxon>Gastropoda</taxon>
        <taxon>Heterobranchia</taxon>
        <taxon>Euthyneura</taxon>
        <taxon>Panpulmonata</taxon>
        <taxon>Sacoglossa</taxon>
        <taxon>Placobranchoidea</taxon>
        <taxon>Plakobranchidae</taxon>
        <taxon>Plakobranchus</taxon>
    </lineage>
</organism>
<feature type="compositionally biased region" description="Polar residues" evidence="4">
    <location>
        <begin position="355"/>
        <end position="375"/>
    </location>
</feature>
<feature type="compositionally biased region" description="Polar residues" evidence="4">
    <location>
        <begin position="536"/>
        <end position="569"/>
    </location>
</feature>
<dbReference type="GO" id="GO:0016787">
    <property type="term" value="F:hydrolase activity"/>
    <property type="evidence" value="ECO:0007669"/>
    <property type="project" value="TreeGrafter"/>
</dbReference>
<feature type="region of interest" description="Disordered" evidence="4">
    <location>
        <begin position="290"/>
        <end position="324"/>
    </location>
</feature>